<keyword evidence="1" id="KW-0418">Kinase</keyword>
<dbReference type="InterPro" id="IPR021739">
    <property type="entry name" value="SaV-like"/>
</dbReference>
<dbReference type="Pfam" id="PF11753">
    <property type="entry name" value="DUF3310"/>
    <property type="match status" value="1"/>
</dbReference>
<evidence type="ECO:0000313" key="1">
    <source>
        <dbReference type="EMBL" id="DAD89454.1"/>
    </source>
</evidence>
<dbReference type="GO" id="GO:0016301">
    <property type="term" value="F:kinase activity"/>
    <property type="evidence" value="ECO:0007669"/>
    <property type="project" value="UniProtKB-KW"/>
</dbReference>
<name>A0A8S5N4B2_9CAUD</name>
<organism evidence="1">
    <name type="scientific">Myoviridae sp. ctxpQ22</name>
    <dbReference type="NCBI Taxonomy" id="2826715"/>
    <lineage>
        <taxon>Viruses</taxon>
        <taxon>Duplodnaviria</taxon>
        <taxon>Heunggongvirae</taxon>
        <taxon>Uroviricota</taxon>
        <taxon>Caudoviricetes</taxon>
    </lineage>
</organism>
<keyword evidence="1" id="KW-0808">Transferase</keyword>
<sequence length="72" mass="8068">MNNNHPAHYTQGGIECIDAIAAAVTGAAGVEAVLVGNIIKYVWRYRHKNGVEDLLKCRWYIDRLIEEVEKNG</sequence>
<protein>
    <submittedName>
        <fullName evidence="1">Nucelotide kinase</fullName>
    </submittedName>
</protein>
<dbReference type="EMBL" id="BK015061">
    <property type="protein sequence ID" value="DAD89454.1"/>
    <property type="molecule type" value="Genomic_DNA"/>
</dbReference>
<accession>A0A8S5N4B2</accession>
<reference evidence="1" key="1">
    <citation type="journal article" date="2021" name="Proc. Natl. Acad. Sci. U.S.A.">
        <title>A Catalog of Tens of Thousands of Viruses from Human Metagenomes Reveals Hidden Associations with Chronic Diseases.</title>
        <authorList>
            <person name="Tisza M.J."/>
            <person name="Buck C.B."/>
        </authorList>
    </citation>
    <scope>NUCLEOTIDE SEQUENCE</scope>
    <source>
        <strain evidence="1">CtxpQ22</strain>
    </source>
</reference>
<proteinExistence type="predicted"/>